<dbReference type="Proteomes" id="UP001230051">
    <property type="component" value="Unassembled WGS sequence"/>
</dbReference>
<keyword evidence="4" id="KW-0378">Hydrolase</keyword>
<feature type="region of interest" description="Disordered" evidence="7">
    <location>
        <begin position="123"/>
        <end position="151"/>
    </location>
</feature>
<feature type="compositionally biased region" description="Polar residues" evidence="7">
    <location>
        <begin position="238"/>
        <end position="270"/>
    </location>
</feature>
<evidence type="ECO:0000259" key="8">
    <source>
        <dbReference type="SMART" id="SM00235"/>
    </source>
</evidence>
<name>A0AAD8CJ11_ACIOX</name>
<dbReference type="InterPro" id="IPR024079">
    <property type="entry name" value="MetalloPept_cat_dom_sf"/>
</dbReference>
<dbReference type="SMART" id="SM00235">
    <property type="entry name" value="ZnMc"/>
    <property type="match status" value="1"/>
</dbReference>
<keyword evidence="2" id="KW-0645">Protease</keyword>
<comment type="caution">
    <text evidence="9">The sequence shown here is derived from an EMBL/GenBank/DDBJ whole genome shotgun (WGS) entry which is preliminary data.</text>
</comment>
<keyword evidence="6 9" id="KW-0482">Metalloprotease</keyword>
<dbReference type="PANTHER" id="PTHR10201">
    <property type="entry name" value="MATRIX METALLOPROTEINASE"/>
    <property type="match status" value="1"/>
</dbReference>
<dbReference type="SUPFAM" id="SSF55486">
    <property type="entry name" value="Metalloproteases ('zincins'), catalytic domain"/>
    <property type="match status" value="1"/>
</dbReference>
<evidence type="ECO:0000313" key="10">
    <source>
        <dbReference type="Proteomes" id="UP001230051"/>
    </source>
</evidence>
<reference evidence="9" key="1">
    <citation type="submission" date="2022-02" db="EMBL/GenBank/DDBJ databases">
        <title>Atlantic sturgeon de novo genome assembly.</title>
        <authorList>
            <person name="Stock M."/>
            <person name="Klopp C."/>
            <person name="Guiguen Y."/>
            <person name="Cabau C."/>
            <person name="Parinello H."/>
            <person name="Santidrian Yebra-Pimentel E."/>
            <person name="Kuhl H."/>
            <person name="Dirks R.P."/>
            <person name="Guessner J."/>
            <person name="Wuertz S."/>
            <person name="Du K."/>
            <person name="Schartl M."/>
        </authorList>
    </citation>
    <scope>NUCLEOTIDE SEQUENCE</scope>
    <source>
        <strain evidence="9">STURGEONOMICS-FGT-2020</strain>
        <tissue evidence="9">Whole blood</tissue>
    </source>
</reference>
<comment type="similarity">
    <text evidence="1">Belongs to the peptidase M10A family.</text>
</comment>
<evidence type="ECO:0000256" key="2">
    <source>
        <dbReference type="ARBA" id="ARBA00022670"/>
    </source>
</evidence>
<dbReference type="GO" id="GO:0004222">
    <property type="term" value="F:metalloendopeptidase activity"/>
    <property type="evidence" value="ECO:0007669"/>
    <property type="project" value="InterPro"/>
</dbReference>
<dbReference type="Pfam" id="PF01471">
    <property type="entry name" value="PG_binding_1"/>
    <property type="match status" value="1"/>
</dbReference>
<sequence>MYLFNMAGPSTFILILSAFGSFFLSFLPVTESIPQNSDAFSKGVDWLSRYGYLPPPDPRTGQLQTREGIEKAIRVMQRFGGIQETGKLDSETMALMKTPAARAGHHRNLRVASPTETLCPERASVAQEDTELEGARTPDSSEPGLPRARWTPPALCSEALGDVIPLHFERASPGGGDPDIKVEFSRSYHEDGYPFDGPGGTLAHAFFPGDHPISGDTHFDDDETWTYMANGTDRHPETSNADRQAPQKTSNTDRQAPPKTSNADRQAPRN</sequence>
<proteinExistence type="inferred from homology"/>
<evidence type="ECO:0000256" key="3">
    <source>
        <dbReference type="ARBA" id="ARBA00022723"/>
    </source>
</evidence>
<organism evidence="9 10">
    <name type="scientific">Acipenser oxyrinchus oxyrinchus</name>
    <dbReference type="NCBI Taxonomy" id="40147"/>
    <lineage>
        <taxon>Eukaryota</taxon>
        <taxon>Metazoa</taxon>
        <taxon>Chordata</taxon>
        <taxon>Craniata</taxon>
        <taxon>Vertebrata</taxon>
        <taxon>Euteleostomi</taxon>
        <taxon>Actinopterygii</taxon>
        <taxon>Chondrostei</taxon>
        <taxon>Acipenseriformes</taxon>
        <taxon>Acipenseridae</taxon>
        <taxon>Acipenser</taxon>
    </lineage>
</organism>
<dbReference type="GO" id="GO:0031012">
    <property type="term" value="C:extracellular matrix"/>
    <property type="evidence" value="ECO:0007669"/>
    <property type="project" value="InterPro"/>
</dbReference>
<dbReference type="InterPro" id="IPR006026">
    <property type="entry name" value="Peptidase_Metallo"/>
</dbReference>
<evidence type="ECO:0000256" key="6">
    <source>
        <dbReference type="ARBA" id="ARBA00023049"/>
    </source>
</evidence>
<dbReference type="GO" id="GO:0030574">
    <property type="term" value="P:collagen catabolic process"/>
    <property type="evidence" value="ECO:0007669"/>
    <property type="project" value="TreeGrafter"/>
</dbReference>
<dbReference type="Pfam" id="PF00413">
    <property type="entry name" value="Peptidase_M10"/>
    <property type="match status" value="1"/>
</dbReference>
<feature type="region of interest" description="Disordered" evidence="7">
    <location>
        <begin position="227"/>
        <end position="270"/>
    </location>
</feature>
<keyword evidence="5" id="KW-0862">Zinc</keyword>
<dbReference type="GO" id="GO:0005615">
    <property type="term" value="C:extracellular space"/>
    <property type="evidence" value="ECO:0007669"/>
    <property type="project" value="TreeGrafter"/>
</dbReference>
<dbReference type="AlphaFoldDB" id="A0AAD8CJ11"/>
<dbReference type="InterPro" id="IPR002477">
    <property type="entry name" value="Peptidoglycan-bd-like"/>
</dbReference>
<dbReference type="PANTHER" id="PTHR10201:SF287">
    <property type="entry name" value="MATRIX METALLOPEPTIDASE 25B-RELATED"/>
    <property type="match status" value="1"/>
</dbReference>
<evidence type="ECO:0000256" key="4">
    <source>
        <dbReference type="ARBA" id="ARBA00022801"/>
    </source>
</evidence>
<evidence type="ECO:0000313" key="9">
    <source>
        <dbReference type="EMBL" id="KAK1151915.1"/>
    </source>
</evidence>
<evidence type="ECO:0000256" key="7">
    <source>
        <dbReference type="SAM" id="MobiDB-lite"/>
    </source>
</evidence>
<gene>
    <name evidence="9" type="primary">MMP25</name>
    <name evidence="9" type="ORF">AOXY_G31718</name>
</gene>
<dbReference type="InterPro" id="IPR036365">
    <property type="entry name" value="PGBD-like_sf"/>
</dbReference>
<dbReference type="InterPro" id="IPR001818">
    <property type="entry name" value="Pept_M10_metallopeptidase"/>
</dbReference>
<accession>A0AAD8CJ11</accession>
<protein>
    <submittedName>
        <fullName evidence="9">Matrix metalloproteinase-25</fullName>
    </submittedName>
</protein>
<dbReference type="GO" id="GO:0030198">
    <property type="term" value="P:extracellular matrix organization"/>
    <property type="evidence" value="ECO:0007669"/>
    <property type="project" value="TreeGrafter"/>
</dbReference>
<evidence type="ECO:0000256" key="1">
    <source>
        <dbReference type="ARBA" id="ARBA00010370"/>
    </source>
</evidence>
<keyword evidence="10" id="KW-1185">Reference proteome</keyword>
<dbReference type="EMBL" id="JAGXEW010000049">
    <property type="protein sequence ID" value="KAK1151915.1"/>
    <property type="molecule type" value="Genomic_DNA"/>
</dbReference>
<evidence type="ECO:0000256" key="5">
    <source>
        <dbReference type="ARBA" id="ARBA00022833"/>
    </source>
</evidence>
<feature type="domain" description="Peptidase metallopeptidase" evidence="8">
    <location>
        <begin position="36"/>
        <end position="256"/>
    </location>
</feature>
<dbReference type="Gene3D" id="3.40.390.10">
    <property type="entry name" value="Collagenase (Catalytic Domain)"/>
    <property type="match status" value="1"/>
</dbReference>
<dbReference type="GO" id="GO:0006508">
    <property type="term" value="P:proteolysis"/>
    <property type="evidence" value="ECO:0007669"/>
    <property type="project" value="UniProtKB-KW"/>
</dbReference>
<dbReference type="SUPFAM" id="SSF47090">
    <property type="entry name" value="PGBD-like"/>
    <property type="match status" value="1"/>
</dbReference>
<dbReference type="GO" id="GO:0008270">
    <property type="term" value="F:zinc ion binding"/>
    <property type="evidence" value="ECO:0007669"/>
    <property type="project" value="InterPro"/>
</dbReference>
<keyword evidence="3" id="KW-0479">Metal-binding</keyword>